<comment type="similarity">
    <text evidence="1 3">Belongs to the glycosyl hydrolase 17 family.</text>
</comment>
<feature type="chain" id="PRO_5020039249" evidence="5">
    <location>
        <begin position="25"/>
        <end position="382"/>
    </location>
</feature>
<proteinExistence type="inferred from homology"/>
<dbReference type="InterPro" id="IPR000490">
    <property type="entry name" value="Glyco_hydro_17"/>
</dbReference>
<dbReference type="Gene3D" id="3.20.20.80">
    <property type="entry name" value="Glycosidases"/>
    <property type="match status" value="1"/>
</dbReference>
<dbReference type="Proteomes" id="UP000355283">
    <property type="component" value="Unassembled WGS sequence"/>
</dbReference>
<dbReference type="SUPFAM" id="SSF51445">
    <property type="entry name" value="(Trans)glycosidases"/>
    <property type="match status" value="1"/>
</dbReference>
<accession>A0A4D9CUS9</accession>
<evidence type="ECO:0000256" key="2">
    <source>
        <dbReference type="ARBA" id="ARBA00022801"/>
    </source>
</evidence>
<keyword evidence="5" id="KW-0732">Signal</keyword>
<organism evidence="6 7">
    <name type="scientific">Nannochloropsis salina CCMP1776</name>
    <dbReference type="NCBI Taxonomy" id="1027361"/>
    <lineage>
        <taxon>Eukaryota</taxon>
        <taxon>Sar</taxon>
        <taxon>Stramenopiles</taxon>
        <taxon>Ochrophyta</taxon>
        <taxon>Eustigmatophyceae</taxon>
        <taxon>Eustigmatales</taxon>
        <taxon>Monodopsidaceae</taxon>
        <taxon>Microchloropsis</taxon>
        <taxon>Microchloropsis salina</taxon>
    </lineage>
</organism>
<keyword evidence="4" id="KW-0326">Glycosidase</keyword>
<sequence length="382" mass="41723">MPPLRRFWQPTLPLLYLLFGKVAALPAETHPFPANLRREVSASGEDSLRTHFIDSIPRALLGINYGVGLAKNPLPSGQAFALLRDVGVNKIKLFDHDMATLELISSTIPNAAVTIGFSTEEMLSLADHPSLAFEALQPLQVYDSLIQYIALASEPNESLPPSTLSRALPRALTQVNSALDNLDMRAKVTVPFTMALLHPLHTPAFFLEAWNETLSLILPIFHERKAPFMMNIHPYPAYVEALAEPGSDPSAGEGISLTYALGSAGELRNGSWLEAEYKRVQEALTGSGYPSMRVVIGETGWPTAGGEAATVENTCTYVNGLVSWVGLGVEEGEAGREVYVFEAFDEELKPAEGIEPHWGVMTERGVPKFRVQWQGQGERSSL</sequence>
<dbReference type="InterPro" id="IPR044965">
    <property type="entry name" value="Glyco_hydro_17_plant"/>
</dbReference>
<keyword evidence="7" id="KW-1185">Reference proteome</keyword>
<gene>
    <name evidence="6" type="ORF">NSK_007226</name>
</gene>
<dbReference type="OrthoDB" id="941679at2759"/>
<dbReference type="AlphaFoldDB" id="A0A4D9CUS9"/>
<dbReference type="InterPro" id="IPR017853">
    <property type="entry name" value="GH"/>
</dbReference>
<evidence type="ECO:0000256" key="1">
    <source>
        <dbReference type="ARBA" id="ARBA00008773"/>
    </source>
</evidence>
<dbReference type="GO" id="GO:0005975">
    <property type="term" value="P:carbohydrate metabolic process"/>
    <property type="evidence" value="ECO:0007669"/>
    <property type="project" value="InterPro"/>
</dbReference>
<protein>
    <submittedName>
        <fullName evidence="6">Uncharacterized protein</fullName>
    </submittedName>
</protein>
<name>A0A4D9CUS9_9STRA</name>
<dbReference type="PANTHER" id="PTHR32227">
    <property type="entry name" value="GLUCAN ENDO-1,3-BETA-GLUCOSIDASE BG1-RELATED-RELATED"/>
    <property type="match status" value="1"/>
</dbReference>
<evidence type="ECO:0000256" key="5">
    <source>
        <dbReference type="SAM" id="SignalP"/>
    </source>
</evidence>
<dbReference type="Pfam" id="PF00332">
    <property type="entry name" value="Glyco_hydro_17"/>
    <property type="match status" value="1"/>
</dbReference>
<evidence type="ECO:0000256" key="3">
    <source>
        <dbReference type="RuleBase" id="RU004335"/>
    </source>
</evidence>
<comment type="caution">
    <text evidence="6">The sequence shown here is derived from an EMBL/GenBank/DDBJ whole genome shotgun (WGS) entry which is preliminary data.</text>
</comment>
<feature type="signal peptide" evidence="5">
    <location>
        <begin position="1"/>
        <end position="24"/>
    </location>
</feature>
<keyword evidence="2 4" id="KW-0378">Hydrolase</keyword>
<dbReference type="EMBL" id="SDOX01000128">
    <property type="protein sequence ID" value="TFJ81265.1"/>
    <property type="molecule type" value="Genomic_DNA"/>
</dbReference>
<reference evidence="6 7" key="1">
    <citation type="submission" date="2019-01" db="EMBL/GenBank/DDBJ databases">
        <title>Nuclear Genome Assembly of the Microalgal Biofuel strain Nannochloropsis salina CCMP1776.</title>
        <authorList>
            <person name="Hovde B."/>
        </authorList>
    </citation>
    <scope>NUCLEOTIDE SEQUENCE [LARGE SCALE GENOMIC DNA]</scope>
    <source>
        <strain evidence="6 7">CCMP1776</strain>
    </source>
</reference>
<dbReference type="GO" id="GO:0004553">
    <property type="term" value="F:hydrolase activity, hydrolyzing O-glycosyl compounds"/>
    <property type="evidence" value="ECO:0007669"/>
    <property type="project" value="InterPro"/>
</dbReference>
<evidence type="ECO:0000313" key="6">
    <source>
        <dbReference type="EMBL" id="TFJ81265.1"/>
    </source>
</evidence>
<dbReference type="PROSITE" id="PS00587">
    <property type="entry name" value="GLYCOSYL_HYDROL_F17"/>
    <property type="match status" value="1"/>
</dbReference>
<evidence type="ECO:0000313" key="7">
    <source>
        <dbReference type="Proteomes" id="UP000355283"/>
    </source>
</evidence>
<evidence type="ECO:0000256" key="4">
    <source>
        <dbReference type="RuleBase" id="RU004336"/>
    </source>
</evidence>